<proteinExistence type="predicted"/>
<feature type="domain" description="Aminoglycoside phosphotransferase" evidence="1">
    <location>
        <begin position="36"/>
        <end position="257"/>
    </location>
</feature>
<dbReference type="Gene3D" id="3.90.1200.10">
    <property type="match status" value="1"/>
</dbReference>
<evidence type="ECO:0000259" key="1">
    <source>
        <dbReference type="Pfam" id="PF01636"/>
    </source>
</evidence>
<keyword evidence="2" id="KW-0808">Transferase</keyword>
<dbReference type="RefSeq" id="WP_093830812.1">
    <property type="nucleotide sequence ID" value="NZ_JAVRES010000007.1"/>
</dbReference>
<dbReference type="InterPro" id="IPR002575">
    <property type="entry name" value="Aminoglycoside_PTrfase"/>
</dbReference>
<sequence>MSAWRPDPGPTVPEVVGTAYGLEPRSVELLVRESPNQVWRFTAADGPYTLKRLGRPGQESWLAFQDAAVLRAAAHGVPVEPLLRTADGRPTAAAHGALWQLRRYVAGRPAADGDAADLRAAAEVIAAVHAVPLDGLPEAGGNPIQDMEFWLGADAEALDRLGALVRDLVGAALWEETADAYRGAHRRARAELDLASYQALPTTLTHGELAGSNLVFDDDGTLVSLLDWDGVDVRPRVYDLARGLLFLARAGRGSFRVHHRLGTDLLLGAAGGRPLTRAELRAVVPVLELYFVPTPRYVRQLAATDLAALRWYLGWAADGARTVRESVREVVGALAAGAGRAPLLERP</sequence>
<keyword evidence="3" id="KW-1185">Reference proteome</keyword>
<evidence type="ECO:0000313" key="2">
    <source>
        <dbReference type="EMBL" id="MDT0436430.1"/>
    </source>
</evidence>
<dbReference type="SUPFAM" id="SSF56112">
    <property type="entry name" value="Protein kinase-like (PK-like)"/>
    <property type="match status" value="1"/>
</dbReference>
<protein>
    <submittedName>
        <fullName evidence="2">Aminoglycoside phosphotransferase family protein</fullName>
        <ecNumber evidence="2">2.7.1.-</ecNumber>
    </submittedName>
</protein>
<evidence type="ECO:0000313" key="3">
    <source>
        <dbReference type="Proteomes" id="UP001183535"/>
    </source>
</evidence>
<dbReference type="GO" id="GO:0016740">
    <property type="term" value="F:transferase activity"/>
    <property type="evidence" value="ECO:0007669"/>
    <property type="project" value="UniProtKB-KW"/>
</dbReference>
<dbReference type="EC" id="2.7.1.-" evidence="2"/>
<accession>A0ABD5ERE2</accession>
<gene>
    <name evidence="2" type="ORF">RM877_17250</name>
</gene>
<dbReference type="EMBL" id="JAVRES010000007">
    <property type="protein sequence ID" value="MDT0436430.1"/>
    <property type="molecule type" value="Genomic_DNA"/>
</dbReference>
<reference evidence="3" key="1">
    <citation type="submission" date="2023-07" db="EMBL/GenBank/DDBJ databases">
        <title>30 novel species of actinomycetes from the DSMZ collection.</title>
        <authorList>
            <person name="Nouioui I."/>
        </authorList>
    </citation>
    <scope>NUCLEOTIDE SEQUENCE [LARGE SCALE GENOMIC DNA]</scope>
    <source>
        <strain evidence="3">DSM 41981</strain>
    </source>
</reference>
<dbReference type="Proteomes" id="UP001183535">
    <property type="component" value="Unassembled WGS sequence"/>
</dbReference>
<comment type="caution">
    <text evidence="2">The sequence shown here is derived from an EMBL/GenBank/DDBJ whole genome shotgun (WGS) entry which is preliminary data.</text>
</comment>
<name>A0ABD5ERE2_9ACTN</name>
<dbReference type="Pfam" id="PF01636">
    <property type="entry name" value="APH"/>
    <property type="match status" value="1"/>
</dbReference>
<organism evidence="2 3">
    <name type="scientific">Streptomyces doudnae</name>
    <dbReference type="NCBI Taxonomy" id="3075536"/>
    <lineage>
        <taxon>Bacteria</taxon>
        <taxon>Bacillati</taxon>
        <taxon>Actinomycetota</taxon>
        <taxon>Actinomycetes</taxon>
        <taxon>Kitasatosporales</taxon>
        <taxon>Streptomycetaceae</taxon>
        <taxon>Streptomyces</taxon>
    </lineage>
</organism>
<dbReference type="AlphaFoldDB" id="A0ABD5ERE2"/>
<dbReference type="InterPro" id="IPR011009">
    <property type="entry name" value="Kinase-like_dom_sf"/>
</dbReference>
<dbReference type="Gene3D" id="3.30.200.20">
    <property type="entry name" value="Phosphorylase Kinase, domain 1"/>
    <property type="match status" value="1"/>
</dbReference>